<evidence type="ECO:0000313" key="2">
    <source>
        <dbReference type="EMBL" id="KAK7820843.1"/>
    </source>
</evidence>
<accession>A0AAW0J2S9</accession>
<feature type="region of interest" description="Disordered" evidence="1">
    <location>
        <begin position="1"/>
        <end position="39"/>
    </location>
</feature>
<gene>
    <name evidence="2" type="ORF">CFP56_038430</name>
</gene>
<sequence length="71" mass="8099">MEKQVKSSSYHRPRLKETASEAETGASSSSADSEEEKLNDLLRLRHRPFADSTIGEELMSHVEDFDNTLRF</sequence>
<dbReference type="EMBL" id="PKMF04000724">
    <property type="protein sequence ID" value="KAK7820843.1"/>
    <property type="molecule type" value="Genomic_DNA"/>
</dbReference>
<organism evidence="2 3">
    <name type="scientific">Quercus suber</name>
    <name type="common">Cork oak</name>
    <dbReference type="NCBI Taxonomy" id="58331"/>
    <lineage>
        <taxon>Eukaryota</taxon>
        <taxon>Viridiplantae</taxon>
        <taxon>Streptophyta</taxon>
        <taxon>Embryophyta</taxon>
        <taxon>Tracheophyta</taxon>
        <taxon>Spermatophyta</taxon>
        <taxon>Magnoliopsida</taxon>
        <taxon>eudicotyledons</taxon>
        <taxon>Gunneridae</taxon>
        <taxon>Pentapetalae</taxon>
        <taxon>rosids</taxon>
        <taxon>fabids</taxon>
        <taxon>Fagales</taxon>
        <taxon>Fagaceae</taxon>
        <taxon>Quercus</taxon>
    </lineage>
</organism>
<evidence type="ECO:0000256" key="1">
    <source>
        <dbReference type="SAM" id="MobiDB-lite"/>
    </source>
</evidence>
<keyword evidence="3" id="KW-1185">Reference proteome</keyword>
<dbReference type="Proteomes" id="UP000237347">
    <property type="component" value="Unassembled WGS sequence"/>
</dbReference>
<name>A0AAW0J2S9_QUESU</name>
<proteinExistence type="predicted"/>
<reference evidence="2 3" key="1">
    <citation type="journal article" date="2018" name="Sci. Data">
        <title>The draft genome sequence of cork oak.</title>
        <authorList>
            <person name="Ramos A.M."/>
            <person name="Usie A."/>
            <person name="Barbosa P."/>
            <person name="Barros P.M."/>
            <person name="Capote T."/>
            <person name="Chaves I."/>
            <person name="Simoes F."/>
            <person name="Abreu I."/>
            <person name="Carrasquinho I."/>
            <person name="Faro C."/>
            <person name="Guimaraes J.B."/>
            <person name="Mendonca D."/>
            <person name="Nobrega F."/>
            <person name="Rodrigues L."/>
            <person name="Saibo N.J.M."/>
            <person name="Varela M.C."/>
            <person name="Egas C."/>
            <person name="Matos J."/>
            <person name="Miguel C.M."/>
            <person name="Oliveira M.M."/>
            <person name="Ricardo C.P."/>
            <person name="Goncalves S."/>
        </authorList>
    </citation>
    <scope>NUCLEOTIDE SEQUENCE [LARGE SCALE GENOMIC DNA]</scope>
    <source>
        <strain evidence="3">cv. HL8</strain>
    </source>
</reference>
<comment type="caution">
    <text evidence="2">The sequence shown here is derived from an EMBL/GenBank/DDBJ whole genome shotgun (WGS) entry which is preliminary data.</text>
</comment>
<protein>
    <submittedName>
        <fullName evidence="2">Uncharacterized protein</fullName>
    </submittedName>
</protein>
<dbReference type="AlphaFoldDB" id="A0AAW0J2S9"/>
<evidence type="ECO:0000313" key="3">
    <source>
        <dbReference type="Proteomes" id="UP000237347"/>
    </source>
</evidence>
<feature type="compositionally biased region" description="Low complexity" evidence="1">
    <location>
        <begin position="21"/>
        <end position="31"/>
    </location>
</feature>